<accession>A0ABR2ICR7</accession>
<organism evidence="7 8">
    <name type="scientific">Tritrichomonas musculus</name>
    <dbReference type="NCBI Taxonomy" id="1915356"/>
    <lineage>
        <taxon>Eukaryota</taxon>
        <taxon>Metamonada</taxon>
        <taxon>Parabasalia</taxon>
        <taxon>Tritrichomonadida</taxon>
        <taxon>Tritrichomonadidae</taxon>
        <taxon>Tritrichomonas</taxon>
    </lineage>
</organism>
<dbReference type="SUPFAM" id="SSF52047">
    <property type="entry name" value="RNI-like"/>
    <property type="match status" value="1"/>
</dbReference>
<dbReference type="SMART" id="SM00331">
    <property type="entry name" value="PP2C_SIG"/>
    <property type="match status" value="1"/>
</dbReference>
<evidence type="ECO:0000313" key="8">
    <source>
        <dbReference type="Proteomes" id="UP001470230"/>
    </source>
</evidence>
<evidence type="ECO:0000313" key="7">
    <source>
        <dbReference type="EMBL" id="KAK8860796.1"/>
    </source>
</evidence>
<feature type="domain" description="PPM-type phosphatase" evidence="6">
    <location>
        <begin position="297"/>
        <end position="535"/>
    </location>
</feature>
<protein>
    <recommendedName>
        <fullName evidence="6">PPM-type phosphatase domain-containing protein</fullName>
    </recommendedName>
</protein>
<dbReference type="InterPro" id="IPR032675">
    <property type="entry name" value="LRR_dom_sf"/>
</dbReference>
<feature type="coiled-coil region" evidence="5">
    <location>
        <begin position="267"/>
        <end position="294"/>
    </location>
</feature>
<dbReference type="Gene3D" id="3.80.10.10">
    <property type="entry name" value="Ribonuclease Inhibitor"/>
    <property type="match status" value="1"/>
</dbReference>
<dbReference type="Gene3D" id="3.60.40.10">
    <property type="entry name" value="PPM-type phosphatase domain"/>
    <property type="match status" value="1"/>
</dbReference>
<evidence type="ECO:0000256" key="1">
    <source>
        <dbReference type="ARBA" id="ARBA00022723"/>
    </source>
</evidence>
<dbReference type="CDD" id="cd00143">
    <property type="entry name" value="PP2Cc"/>
    <property type="match status" value="1"/>
</dbReference>
<keyword evidence="8" id="KW-1185">Reference proteome</keyword>
<sequence length="546" mass="60792">MGGGSSCSPENIPNIRARSFFESILQVCSSLPDSVQKTKQCRTLCRVIYDNLKRAPEREEEFGVVITGSGVGPVFVDHFIFKLGFPLSLTKLSLRKCSLKSGHALSIASFLRSVKSLQQFDCGENDFGEKSSYIIEAAINHPSLNTLQLEGCRIQDNSFLAILCIIKNSRKFRSLCLAPVKFTKEHQEQISKALSTNFYLNNVSLNDSLDEIAKRNCNKNMFINEIVDSISRSPFQRQFRAKIESFKSVKGREMIMGRAGQKEKMKGTELFRHLEEAEQRAKQCENQESVVKNEMFRSGHAEMTGRRPNMEDVSILLSDTPEKNSILFGLFDGHGGREAAEFASQNLPKNIHDRLKSTPRFDDAYTAAFRTLQMDMKPWCVYVGTTAVVAVIDGTTLTVANVGDSRCVLCRDGKAIRLTVDHKPDLPEETAYIQSKGGFVRDGRVGGMLAVSRALGDGFLGDAVNPTPHIRRVELNEDDAFMILACDGVWDVMTDQEACDLISPEIDPLQAAKKLRDQAFEKNSLDNISVIVVFLAEAFANKVVTD</sequence>
<dbReference type="SMART" id="SM00332">
    <property type="entry name" value="PP2Cc"/>
    <property type="match status" value="1"/>
</dbReference>
<keyword evidence="2 4" id="KW-0378">Hydrolase</keyword>
<dbReference type="Pfam" id="PF00481">
    <property type="entry name" value="PP2C"/>
    <property type="match status" value="1"/>
</dbReference>
<dbReference type="InterPro" id="IPR036457">
    <property type="entry name" value="PPM-type-like_dom_sf"/>
</dbReference>
<dbReference type="PROSITE" id="PS01032">
    <property type="entry name" value="PPM_1"/>
    <property type="match status" value="1"/>
</dbReference>
<comment type="caution">
    <text evidence="7">The sequence shown here is derived from an EMBL/GenBank/DDBJ whole genome shotgun (WGS) entry which is preliminary data.</text>
</comment>
<keyword evidence="5" id="KW-0175">Coiled coil</keyword>
<name>A0ABR2ICR7_9EUKA</name>
<evidence type="ECO:0000256" key="3">
    <source>
        <dbReference type="ARBA" id="ARBA00022912"/>
    </source>
</evidence>
<gene>
    <name evidence="7" type="ORF">M9Y10_012462</name>
</gene>
<keyword evidence="3 4" id="KW-0904">Protein phosphatase</keyword>
<dbReference type="InterPro" id="IPR001932">
    <property type="entry name" value="PPM-type_phosphatase-like_dom"/>
</dbReference>
<evidence type="ECO:0000256" key="5">
    <source>
        <dbReference type="SAM" id="Coils"/>
    </source>
</evidence>
<dbReference type="EMBL" id="JAPFFF010000018">
    <property type="protein sequence ID" value="KAK8860796.1"/>
    <property type="molecule type" value="Genomic_DNA"/>
</dbReference>
<dbReference type="PROSITE" id="PS51746">
    <property type="entry name" value="PPM_2"/>
    <property type="match status" value="1"/>
</dbReference>
<dbReference type="Proteomes" id="UP001470230">
    <property type="component" value="Unassembled WGS sequence"/>
</dbReference>
<proteinExistence type="inferred from homology"/>
<reference evidence="7 8" key="1">
    <citation type="submission" date="2024-04" db="EMBL/GenBank/DDBJ databases">
        <title>Tritrichomonas musculus Genome.</title>
        <authorList>
            <person name="Alves-Ferreira E."/>
            <person name="Grigg M."/>
            <person name="Lorenzi H."/>
            <person name="Galac M."/>
        </authorList>
    </citation>
    <scope>NUCLEOTIDE SEQUENCE [LARGE SCALE GENOMIC DNA]</scope>
    <source>
        <strain evidence="7 8">EAF2021</strain>
    </source>
</reference>
<dbReference type="PANTHER" id="PTHR47992">
    <property type="entry name" value="PROTEIN PHOSPHATASE"/>
    <property type="match status" value="1"/>
</dbReference>
<evidence type="ECO:0000256" key="2">
    <source>
        <dbReference type="ARBA" id="ARBA00022801"/>
    </source>
</evidence>
<dbReference type="InterPro" id="IPR015655">
    <property type="entry name" value="PP2C"/>
</dbReference>
<dbReference type="SUPFAM" id="SSF81606">
    <property type="entry name" value="PP2C-like"/>
    <property type="match status" value="1"/>
</dbReference>
<evidence type="ECO:0000259" key="6">
    <source>
        <dbReference type="PROSITE" id="PS51746"/>
    </source>
</evidence>
<keyword evidence="1" id="KW-0479">Metal-binding</keyword>
<evidence type="ECO:0000256" key="4">
    <source>
        <dbReference type="RuleBase" id="RU003465"/>
    </source>
</evidence>
<dbReference type="InterPro" id="IPR000222">
    <property type="entry name" value="PP2C_BS"/>
</dbReference>
<comment type="similarity">
    <text evidence="4">Belongs to the PP2C family.</text>
</comment>